<dbReference type="Proteomes" id="UP001479933">
    <property type="component" value="Chromosome"/>
</dbReference>
<keyword evidence="2" id="KW-1185">Reference proteome</keyword>
<accession>A0ABZ2TYQ1</accession>
<evidence type="ECO:0000313" key="1">
    <source>
        <dbReference type="EMBL" id="WYY06568.1"/>
    </source>
</evidence>
<dbReference type="RefSeq" id="WP_066163013.1">
    <property type="nucleotide sequence ID" value="NZ_CP136137.1"/>
</dbReference>
<protein>
    <submittedName>
        <fullName evidence="1">DUF5691 domain-containing protein</fullName>
    </submittedName>
</protein>
<name>A0ABZ2TYQ1_9ACTN</name>
<evidence type="ECO:0000313" key="2">
    <source>
        <dbReference type="Proteomes" id="UP001479933"/>
    </source>
</evidence>
<proteinExistence type="predicted"/>
<reference evidence="1 2" key="1">
    <citation type="journal article" date="2023" name="Virus Evol.">
        <title>Computational host range prediction-The good, the bad, and the ugly.</title>
        <authorList>
            <person name="Howell A.A."/>
            <person name="Versoza C.J."/>
            <person name="Pfeifer S.P."/>
        </authorList>
    </citation>
    <scope>NUCLEOTIDE SEQUENCE [LARGE SCALE GENOMIC DNA]</scope>
    <source>
        <strain evidence="1 2">1610/1b</strain>
    </source>
</reference>
<dbReference type="InterPro" id="IPR043746">
    <property type="entry name" value="DUF5691"/>
</dbReference>
<sequence length="498" mass="53693">MTGPDQTHAVPIWLDDLLSAAVLGTDRRLPPDPPPTLLAAPGSILDQAAIAAALRHAGRRPTTAVPTECAPDDELPVAPPRAVELLGVLLDAPPVARDVRTTLICRWLGLAAEHGTRVPPHHLSALMTLADAQPRVLPALHQAWGRRGDWLAAMLTGTGAPPPSRLDAEELARNWENLRTADAVAALRALRATDPDGARSIAAARWASLPADLKEDVLTSWIVGLSDADEAVLEAALGERSLRVRGAAQRVLRRLPHSAYAHRMADRLRPLITVDRPRGRWTKARVTALAPTAIDDAAVRDGLRGVDDAVDRTASLHAIVVSAPLSVWGEVTGLSVDEIVAAVRDDEALLTLLISAACDQHDVAWARALLDVQRTSALLAALPRSERDAYVLRRIPVENDVGFRELLLTDHPWSPAVARAILDRVTRPQPAGARKRATHNPVTDPSAFPAEIVPYLRELLARAELPGADVEISDQLRRVLTATVTYASFDRSIQEAFS</sequence>
<dbReference type="Pfam" id="PF18944">
    <property type="entry name" value="DUF5691"/>
    <property type="match status" value="1"/>
</dbReference>
<gene>
    <name evidence="1" type="ORF">RVF87_16055</name>
</gene>
<dbReference type="EMBL" id="CP136137">
    <property type="protein sequence ID" value="WYY06568.1"/>
    <property type="molecule type" value="Genomic_DNA"/>
</dbReference>
<organism evidence="1 2">
    <name type="scientific">Gordonia hydrophobica</name>
    <dbReference type="NCBI Taxonomy" id="40516"/>
    <lineage>
        <taxon>Bacteria</taxon>
        <taxon>Bacillati</taxon>
        <taxon>Actinomycetota</taxon>
        <taxon>Actinomycetes</taxon>
        <taxon>Mycobacteriales</taxon>
        <taxon>Gordoniaceae</taxon>
        <taxon>Gordonia</taxon>
    </lineage>
</organism>